<sequence length="274" mass="30105">MSNCKTIAICNQKGGVGKTTTTVNLGVGLAMQGKKVLLIDADPQGDLTTCLGWRDTDNLGITLATKLTDVISETMNDPTDGILHHEEGVDLLPANLELSAMEYNLMNAMSRETTLRNYLSQVKDRYEFVLIDCMPSLSMVTLNALSAADSVIIPVQAQYLPAKGMTQLVQTISKVKKYINQDIKIDGMLLTLVDNRTNLAKSTVEALRENFGNQIKLYRTSIPIAVKAAETSSKGKSIFAYEPNSTVSKAYTEFTKEVLADGRKKERLHSHEAR</sequence>
<dbReference type="FunFam" id="3.40.50.300:FF:000285">
    <property type="entry name" value="Sporulation initiation inhibitor Soj"/>
    <property type="match status" value="1"/>
</dbReference>
<dbReference type="OrthoDB" id="9815116at2"/>
<dbReference type="SUPFAM" id="SSF52540">
    <property type="entry name" value="P-loop containing nucleoside triphosphate hydrolases"/>
    <property type="match status" value="1"/>
</dbReference>
<comment type="catalytic activity">
    <reaction evidence="2">
        <text>ATP + H2O = ADP + phosphate + H(+)</text>
        <dbReference type="Rhea" id="RHEA:13065"/>
        <dbReference type="ChEBI" id="CHEBI:15377"/>
        <dbReference type="ChEBI" id="CHEBI:15378"/>
        <dbReference type="ChEBI" id="CHEBI:30616"/>
        <dbReference type="ChEBI" id="CHEBI:43474"/>
        <dbReference type="ChEBI" id="CHEBI:456216"/>
    </reaction>
</comment>
<evidence type="ECO:0000256" key="1">
    <source>
        <dbReference type="ARBA" id="ARBA00006976"/>
    </source>
</evidence>
<dbReference type="RefSeq" id="WP_002587791.1">
    <property type="nucleotide sequence ID" value="NZ_CZBA01000026.1"/>
</dbReference>
<name>A0A174SP73_9FIRM</name>
<dbReference type="InterPro" id="IPR027417">
    <property type="entry name" value="P-loop_NTPase"/>
</dbReference>
<dbReference type="Pfam" id="PF13614">
    <property type="entry name" value="AAA_31"/>
    <property type="match status" value="1"/>
</dbReference>
<dbReference type="Proteomes" id="UP000095413">
    <property type="component" value="Unassembled WGS sequence"/>
</dbReference>
<proteinExistence type="inferred from homology"/>
<evidence type="ECO:0000256" key="4">
    <source>
        <dbReference type="ARBA" id="ARBA00071824"/>
    </source>
</evidence>
<evidence type="ECO:0000313" key="7">
    <source>
        <dbReference type="Proteomes" id="UP000095413"/>
    </source>
</evidence>
<evidence type="ECO:0000256" key="3">
    <source>
        <dbReference type="ARBA" id="ARBA00062323"/>
    </source>
</evidence>
<dbReference type="InterPro" id="IPR050678">
    <property type="entry name" value="DNA_Partitioning_ATPase"/>
</dbReference>
<dbReference type="PRINTS" id="PR00091">
    <property type="entry name" value="NITROGNASEII"/>
</dbReference>
<dbReference type="EMBL" id="CZBA01000026">
    <property type="protein sequence ID" value="CUP97677.1"/>
    <property type="molecule type" value="Genomic_DNA"/>
</dbReference>
<gene>
    <name evidence="6" type="primary">soj_4</name>
    <name evidence="6" type="ORF">ERS852533_03272</name>
</gene>
<evidence type="ECO:0000259" key="5">
    <source>
        <dbReference type="Pfam" id="PF13614"/>
    </source>
</evidence>
<dbReference type="CDD" id="cd02042">
    <property type="entry name" value="ParAB_family"/>
    <property type="match status" value="1"/>
</dbReference>
<reference evidence="6 7" key="1">
    <citation type="submission" date="2015-09" db="EMBL/GenBank/DDBJ databases">
        <authorList>
            <consortium name="Pathogen Informatics"/>
        </authorList>
    </citation>
    <scope>NUCLEOTIDE SEQUENCE [LARGE SCALE GENOMIC DNA]</scope>
    <source>
        <strain evidence="6 7">2789STDY5834921</strain>
    </source>
</reference>
<dbReference type="PANTHER" id="PTHR13696">
    <property type="entry name" value="P-LOOP CONTAINING NUCLEOSIDE TRIPHOSPHATE HYDROLASE"/>
    <property type="match status" value="1"/>
</dbReference>
<evidence type="ECO:0000256" key="2">
    <source>
        <dbReference type="ARBA" id="ARBA00049360"/>
    </source>
</evidence>
<dbReference type="InterPro" id="IPR025669">
    <property type="entry name" value="AAA_dom"/>
</dbReference>
<dbReference type="PANTHER" id="PTHR13696:SF99">
    <property type="entry name" value="COBYRINIC ACID AC-DIAMIDE SYNTHASE"/>
    <property type="match status" value="1"/>
</dbReference>
<organism evidence="6 7">
    <name type="scientific">Blautia obeum</name>
    <dbReference type="NCBI Taxonomy" id="40520"/>
    <lineage>
        <taxon>Bacteria</taxon>
        <taxon>Bacillati</taxon>
        <taxon>Bacillota</taxon>
        <taxon>Clostridia</taxon>
        <taxon>Lachnospirales</taxon>
        <taxon>Lachnospiraceae</taxon>
        <taxon>Blautia</taxon>
    </lineage>
</organism>
<accession>A0A174SP73</accession>
<dbReference type="Gene3D" id="3.40.50.300">
    <property type="entry name" value="P-loop containing nucleotide triphosphate hydrolases"/>
    <property type="match status" value="1"/>
</dbReference>
<comment type="subunit">
    <text evidence="3">Dimerizes in the presence of ATP but not ADP; ATP-binding is required for double-stranded (ds)DNA-binding. Interacts with DnaA.</text>
</comment>
<comment type="similarity">
    <text evidence="1">Belongs to the ParA family.</text>
</comment>
<evidence type="ECO:0000313" key="6">
    <source>
        <dbReference type="EMBL" id="CUP97677.1"/>
    </source>
</evidence>
<protein>
    <recommendedName>
        <fullName evidence="4">Sporulation initiation inhibitor protein Soj</fullName>
    </recommendedName>
</protein>
<dbReference type="AlphaFoldDB" id="A0A174SP73"/>
<feature type="domain" description="AAA" evidence="5">
    <location>
        <begin position="5"/>
        <end position="185"/>
    </location>
</feature>